<feature type="signal peptide" evidence="1">
    <location>
        <begin position="1"/>
        <end position="18"/>
    </location>
</feature>
<accession>A0A3P7MNW8</accession>
<gene>
    <name evidence="2" type="ORF">DILT_LOCUS15727</name>
</gene>
<evidence type="ECO:0000256" key="1">
    <source>
        <dbReference type="SAM" id="SignalP"/>
    </source>
</evidence>
<feature type="chain" id="PRO_5017976562" evidence="1">
    <location>
        <begin position="19"/>
        <end position="201"/>
    </location>
</feature>
<reference evidence="2 3" key="1">
    <citation type="submission" date="2018-11" db="EMBL/GenBank/DDBJ databases">
        <authorList>
            <consortium name="Pathogen Informatics"/>
        </authorList>
    </citation>
    <scope>NUCLEOTIDE SEQUENCE [LARGE SCALE GENOMIC DNA]</scope>
</reference>
<evidence type="ECO:0000313" key="3">
    <source>
        <dbReference type="Proteomes" id="UP000281553"/>
    </source>
</evidence>
<protein>
    <submittedName>
        <fullName evidence="2">Uncharacterized protein</fullName>
    </submittedName>
</protein>
<keyword evidence="3" id="KW-1185">Reference proteome</keyword>
<dbReference type="EMBL" id="UYRU01080737">
    <property type="protein sequence ID" value="VDN31335.1"/>
    <property type="molecule type" value="Genomic_DNA"/>
</dbReference>
<proteinExistence type="predicted"/>
<name>A0A3P7MNW8_DIBLA</name>
<dbReference type="AlphaFoldDB" id="A0A3P7MNW8"/>
<evidence type="ECO:0000313" key="2">
    <source>
        <dbReference type="EMBL" id="VDN31335.1"/>
    </source>
</evidence>
<dbReference type="Proteomes" id="UP000281553">
    <property type="component" value="Unassembled WGS sequence"/>
</dbReference>
<organism evidence="2 3">
    <name type="scientific">Dibothriocephalus latus</name>
    <name type="common">Fish tapeworm</name>
    <name type="synonym">Diphyllobothrium latum</name>
    <dbReference type="NCBI Taxonomy" id="60516"/>
    <lineage>
        <taxon>Eukaryota</taxon>
        <taxon>Metazoa</taxon>
        <taxon>Spiralia</taxon>
        <taxon>Lophotrochozoa</taxon>
        <taxon>Platyhelminthes</taxon>
        <taxon>Cestoda</taxon>
        <taxon>Eucestoda</taxon>
        <taxon>Diphyllobothriidea</taxon>
        <taxon>Diphyllobothriidae</taxon>
        <taxon>Dibothriocephalus</taxon>
    </lineage>
</organism>
<sequence>MIIPKFVVVLLLLGHTYAGPMKFQIDVKKNEPFVFKFDAGAKVEDKTLKLDEKDLALCKENAKTEAADVIKDCYKQSVDVKVNFVLTGLNGQTTVKFTPEKIYKIEVAAMTGEDKGPNAPAANDATCKKGKGSNCLTVVSEANPVDVTVDMKEAPRTLTLADKIAVTFNPKTGSGAGGAAIEVSLSAALILVNMALLYLTH</sequence>
<keyword evidence="1" id="KW-0732">Signal</keyword>